<accession>A0AB38MXW4</accession>
<reference evidence="8 9" key="1">
    <citation type="submission" date="2019-03" db="EMBL/GenBank/DDBJ databases">
        <title>Sequencing 25 genomes of Wallemia mellicola.</title>
        <authorList>
            <person name="Gostincar C."/>
        </authorList>
    </citation>
    <scope>NUCLEOTIDE SEQUENCE [LARGE SCALE GENOMIC DNA]</scope>
    <source>
        <strain evidence="8 9">EXF-1274</strain>
    </source>
</reference>
<feature type="region of interest" description="Disordered" evidence="5">
    <location>
        <begin position="1"/>
        <end position="26"/>
    </location>
</feature>
<name>A0AB38MXW4_9BASI</name>
<organism evidence="8 9">
    <name type="scientific">Wallemia mellicola</name>
    <dbReference type="NCBI Taxonomy" id="1708541"/>
    <lineage>
        <taxon>Eukaryota</taxon>
        <taxon>Fungi</taxon>
        <taxon>Dikarya</taxon>
        <taxon>Basidiomycota</taxon>
        <taxon>Wallemiomycotina</taxon>
        <taxon>Wallemiomycetes</taxon>
        <taxon>Wallemiales</taxon>
        <taxon>Wallemiaceae</taxon>
        <taxon>Wallemia</taxon>
    </lineage>
</organism>
<feature type="transmembrane region" description="Helical" evidence="6">
    <location>
        <begin position="488"/>
        <end position="510"/>
    </location>
</feature>
<feature type="transmembrane region" description="Helical" evidence="6">
    <location>
        <begin position="307"/>
        <end position="331"/>
    </location>
</feature>
<dbReference type="GO" id="GO:0022857">
    <property type="term" value="F:transmembrane transporter activity"/>
    <property type="evidence" value="ECO:0007669"/>
    <property type="project" value="InterPro"/>
</dbReference>
<feature type="compositionally biased region" description="Basic and acidic residues" evidence="5">
    <location>
        <begin position="63"/>
        <end position="100"/>
    </location>
</feature>
<feature type="region of interest" description="Disordered" evidence="5">
    <location>
        <begin position="43"/>
        <end position="132"/>
    </location>
</feature>
<feature type="domain" description="Major facilitator superfamily (MFS) profile" evidence="7">
    <location>
        <begin position="218"/>
        <end position="548"/>
    </location>
</feature>
<dbReference type="Gene3D" id="1.20.1250.20">
    <property type="entry name" value="MFS general substrate transporter like domains"/>
    <property type="match status" value="1"/>
</dbReference>
<evidence type="ECO:0000256" key="5">
    <source>
        <dbReference type="SAM" id="MobiDB-lite"/>
    </source>
</evidence>
<feature type="compositionally biased region" description="Basic and acidic residues" evidence="5">
    <location>
        <begin position="1"/>
        <end position="19"/>
    </location>
</feature>
<dbReference type="Pfam" id="PF06658">
    <property type="entry name" value="DUF1168"/>
    <property type="match status" value="1"/>
</dbReference>
<dbReference type="GO" id="GO:0003725">
    <property type="term" value="F:double-stranded RNA binding"/>
    <property type="evidence" value="ECO:0007669"/>
    <property type="project" value="InterPro"/>
</dbReference>
<comment type="subcellular location">
    <subcellularLocation>
        <location evidence="1">Membrane</location>
        <topology evidence="1">Multi-pass membrane protein</topology>
    </subcellularLocation>
</comment>
<gene>
    <name evidence="8" type="ORF">E3Q02_02233</name>
</gene>
<evidence type="ECO:0000256" key="1">
    <source>
        <dbReference type="ARBA" id="ARBA00004141"/>
    </source>
</evidence>
<dbReference type="InterPro" id="IPR011701">
    <property type="entry name" value="MFS"/>
</dbReference>
<dbReference type="SUPFAM" id="SSF103473">
    <property type="entry name" value="MFS general substrate transporter"/>
    <property type="match status" value="1"/>
</dbReference>
<dbReference type="InterPro" id="IPR020846">
    <property type="entry name" value="MFS_dom"/>
</dbReference>
<feature type="compositionally biased region" description="Basic residues" evidence="5">
    <location>
        <begin position="101"/>
        <end position="112"/>
    </location>
</feature>
<evidence type="ECO:0000259" key="7">
    <source>
        <dbReference type="PROSITE" id="PS50850"/>
    </source>
</evidence>
<keyword evidence="3 6" id="KW-1133">Transmembrane helix</keyword>
<feature type="compositionally biased region" description="Basic and acidic residues" evidence="5">
    <location>
        <begin position="113"/>
        <end position="125"/>
    </location>
</feature>
<feature type="transmembrane region" description="Helical" evidence="6">
    <location>
        <begin position="216"/>
        <end position="233"/>
    </location>
</feature>
<dbReference type="InterPro" id="IPR036259">
    <property type="entry name" value="MFS_trans_sf"/>
</dbReference>
<feature type="transmembrane region" description="Helical" evidence="6">
    <location>
        <begin position="253"/>
        <end position="271"/>
    </location>
</feature>
<sequence>MTPVDYQKEQLDKLLEDPTKPVYIPDAPKKKEIAPAKEMFAHVQGSSAGAGSGEFHVYKQSRRREYDRVQLMEEERREEARAAEFEQRRREREAVAEAKTSKNRNRRNKRKQGKQDAKTKESNKEDDTEFKKRKIVGGTLPISEENSEKAPAVPVVEKTETPTVATENPITVVEDSSCRTTSRNYPVEYTEKNSELFLVDSLEGDSPKLWPAWKRWSLTVFVGIIAIASAMASAGTTGVAEDIMAEFDFTDEIEATLCLSVYMLGYVLGPIWGPASEAFGRKYTLIFCLWVLTLFNIADAVSSTPEALYVCRFFAGFFGGCMIIVVGPCIGDMFTAKDKQIALAIYACCPYLGPSIAPIVSGFIHDSGTSWRWMFGVLAIFSGSCAILALFILPETYEPVLLVWKAKKLRKETQDKRYVAPKELQTKGMSGVMNDIFTKPFVMLAYEPMLAALSFYSAFVYGVQYLLFEAFQFVYSAEKGGHDMSNGVRGLCFIPLSLGSVIAAMVTALFFNRRYIKRMNETGEKPPPEIRLEGACLGGIFGIIFFFW</sequence>
<evidence type="ECO:0000256" key="2">
    <source>
        <dbReference type="ARBA" id="ARBA00022692"/>
    </source>
</evidence>
<proteinExistence type="predicted"/>
<dbReference type="Pfam" id="PF07690">
    <property type="entry name" value="MFS_1"/>
    <property type="match status" value="1"/>
</dbReference>
<dbReference type="Proteomes" id="UP000309601">
    <property type="component" value="Unassembled WGS sequence"/>
</dbReference>
<dbReference type="InterPro" id="IPR009548">
    <property type="entry name" value="Prkrip1"/>
</dbReference>
<evidence type="ECO:0000256" key="3">
    <source>
        <dbReference type="ARBA" id="ARBA00022989"/>
    </source>
</evidence>
<dbReference type="PANTHER" id="PTHR23502">
    <property type="entry name" value="MAJOR FACILITATOR SUPERFAMILY"/>
    <property type="match status" value="1"/>
</dbReference>
<evidence type="ECO:0000256" key="4">
    <source>
        <dbReference type="ARBA" id="ARBA00023136"/>
    </source>
</evidence>
<dbReference type="PANTHER" id="PTHR23502:SF173">
    <property type="entry name" value="MFS-MULTIDRUG-RESISTANCE TRANSPORTER-RELATED"/>
    <property type="match status" value="1"/>
</dbReference>
<evidence type="ECO:0000313" key="9">
    <source>
        <dbReference type="Proteomes" id="UP000309601"/>
    </source>
</evidence>
<keyword evidence="4 6" id="KW-0472">Membrane</keyword>
<comment type="caution">
    <text evidence="8">The sequence shown here is derived from an EMBL/GenBank/DDBJ whole genome shotgun (WGS) entry which is preliminary data.</text>
</comment>
<evidence type="ECO:0000256" key="6">
    <source>
        <dbReference type="SAM" id="Phobius"/>
    </source>
</evidence>
<dbReference type="GO" id="GO:0005886">
    <property type="term" value="C:plasma membrane"/>
    <property type="evidence" value="ECO:0007669"/>
    <property type="project" value="TreeGrafter"/>
</dbReference>
<evidence type="ECO:0000313" key="8">
    <source>
        <dbReference type="EMBL" id="TIC65392.1"/>
    </source>
</evidence>
<dbReference type="AlphaFoldDB" id="A0AB38MXW4"/>
<feature type="transmembrane region" description="Helical" evidence="6">
    <location>
        <begin position="449"/>
        <end position="468"/>
    </location>
</feature>
<protein>
    <submittedName>
        <fullName evidence="8">MFS general substrate transporter</fullName>
    </submittedName>
</protein>
<dbReference type="EMBL" id="SPRW01000021">
    <property type="protein sequence ID" value="TIC65392.1"/>
    <property type="molecule type" value="Genomic_DNA"/>
</dbReference>
<keyword evidence="2 6" id="KW-0812">Transmembrane</keyword>
<feature type="transmembrane region" description="Helical" evidence="6">
    <location>
        <begin position="283"/>
        <end position="301"/>
    </location>
</feature>
<feature type="transmembrane region" description="Helical" evidence="6">
    <location>
        <begin position="343"/>
        <end position="365"/>
    </location>
</feature>
<dbReference type="PROSITE" id="PS50850">
    <property type="entry name" value="MFS"/>
    <property type="match status" value="1"/>
</dbReference>
<feature type="transmembrane region" description="Helical" evidence="6">
    <location>
        <begin position="371"/>
        <end position="393"/>
    </location>
</feature>